<keyword evidence="3" id="KW-1185">Reference proteome</keyword>
<feature type="region of interest" description="Disordered" evidence="1">
    <location>
        <begin position="59"/>
        <end position="105"/>
    </location>
</feature>
<name>A0ABT8D5I0_9RHOB</name>
<accession>A0ABT8D5I0</accession>
<evidence type="ECO:0000313" key="2">
    <source>
        <dbReference type="EMBL" id="MDN3712039.1"/>
    </source>
</evidence>
<feature type="compositionally biased region" description="Polar residues" evidence="1">
    <location>
        <begin position="89"/>
        <end position="105"/>
    </location>
</feature>
<evidence type="ECO:0008006" key="4">
    <source>
        <dbReference type="Google" id="ProtNLM"/>
    </source>
</evidence>
<comment type="caution">
    <text evidence="2">The sequence shown here is derived from an EMBL/GenBank/DDBJ whole genome shotgun (WGS) entry which is preliminary data.</text>
</comment>
<reference evidence="3" key="1">
    <citation type="journal article" date="2019" name="Int. J. Syst. Evol. Microbiol.">
        <title>The Global Catalogue of Microorganisms (GCM) 10K type strain sequencing project: providing services to taxonomists for standard genome sequencing and annotation.</title>
        <authorList>
            <consortium name="The Broad Institute Genomics Platform"/>
            <consortium name="The Broad Institute Genome Sequencing Center for Infectious Disease"/>
            <person name="Wu L."/>
            <person name="Ma J."/>
        </authorList>
    </citation>
    <scope>NUCLEOTIDE SEQUENCE [LARGE SCALE GENOMIC DNA]</scope>
    <source>
        <strain evidence="3">CECT 8482</strain>
    </source>
</reference>
<feature type="compositionally biased region" description="Low complexity" evidence="1">
    <location>
        <begin position="66"/>
        <end position="88"/>
    </location>
</feature>
<dbReference type="RefSeq" id="WP_377683831.1">
    <property type="nucleotide sequence ID" value="NZ_JBHMDZ010000002.1"/>
</dbReference>
<organism evidence="2 3">
    <name type="scientific">Paracoccus cavernae</name>
    <dbReference type="NCBI Taxonomy" id="1571207"/>
    <lineage>
        <taxon>Bacteria</taxon>
        <taxon>Pseudomonadati</taxon>
        <taxon>Pseudomonadota</taxon>
        <taxon>Alphaproteobacteria</taxon>
        <taxon>Rhodobacterales</taxon>
        <taxon>Paracoccaceae</taxon>
        <taxon>Paracoccus</taxon>
    </lineage>
</organism>
<evidence type="ECO:0000256" key="1">
    <source>
        <dbReference type="SAM" id="MobiDB-lite"/>
    </source>
</evidence>
<gene>
    <name evidence="2" type="ORF">QWZ10_09900</name>
</gene>
<sequence length="105" mass="11145">MALQVEHELHKRRRSRNLGLLAVLLLFVALVFALSVVKITQGDLMEGFDHTLRASALPITEPLPAPNASTDPTAATPAQPAVTPVDTPSSAPQVSPQAQGTETQQ</sequence>
<evidence type="ECO:0000313" key="3">
    <source>
        <dbReference type="Proteomes" id="UP001243846"/>
    </source>
</evidence>
<dbReference type="Proteomes" id="UP001243846">
    <property type="component" value="Unassembled WGS sequence"/>
</dbReference>
<protein>
    <recommendedName>
        <fullName evidence="4">Cytochrome C oxidase assembly protein</fullName>
    </recommendedName>
</protein>
<dbReference type="EMBL" id="JAUFRC010000001">
    <property type="protein sequence ID" value="MDN3712039.1"/>
    <property type="molecule type" value="Genomic_DNA"/>
</dbReference>
<proteinExistence type="predicted"/>